<reference evidence="8" key="1">
    <citation type="submission" date="2025-08" db="UniProtKB">
        <authorList>
            <consortium name="RefSeq"/>
        </authorList>
    </citation>
    <scope>IDENTIFICATION</scope>
    <source>
        <tissue evidence="8">Blood</tissue>
    </source>
</reference>
<name>A0A9W3GLK4_CAMBA</name>
<dbReference type="InterPro" id="IPR036390">
    <property type="entry name" value="WH_DNA-bd_sf"/>
</dbReference>
<organism evidence="8">
    <name type="scientific">Camelus bactrianus</name>
    <name type="common">Bactrian camel</name>
    <dbReference type="NCBI Taxonomy" id="9837"/>
    <lineage>
        <taxon>Eukaryota</taxon>
        <taxon>Metazoa</taxon>
        <taxon>Chordata</taxon>
        <taxon>Craniata</taxon>
        <taxon>Vertebrata</taxon>
        <taxon>Euteleostomi</taxon>
        <taxon>Mammalia</taxon>
        <taxon>Eutheria</taxon>
        <taxon>Laurasiatheria</taxon>
        <taxon>Artiodactyla</taxon>
        <taxon>Tylopoda</taxon>
        <taxon>Camelidae</taxon>
        <taxon>Camelus</taxon>
    </lineage>
</organism>
<dbReference type="InterPro" id="IPR015633">
    <property type="entry name" value="E2F"/>
</dbReference>
<sequence>MPSLPGRPFTAANFVVFVGILGVSKHRGPTTGSPGQGHRLLPTLSKGAAPARSGAGSLPRGRLPACAMQEGPRVRRRSPVQRWRPGAGGWAWLSTAQWKDNVCHRCRPHSKAKRRLELGESGQQYLSDGLKTPKGKGRAALRSPDSPKTPKSPSEKTRYDTSLGLLTKKFIQLLSQSPDGVLDLNKAAEVLKVQKRRIYDITNVLEGIHLIKKKSKNNVQWMGCSLSEDGGMLAQCQGLSKEVTELSQEEKKLDELIQSCTLDLKLLTEDSENQRLAYVTYQDIRKISGLKDQTVIVVKAPPETRLEVPDPIESLQIHLASTQGPIEVYLCPEETETHSPMKTNNQDHNGNIPKPTSKDLASTNSGHSDCSISMANLSPLASPANLLQQTEDQIPSNLEGPFVNLLPPLLQEDYLLSLGEEEGISDLFDAYDLEKLPLVEDFMCS</sequence>
<dbReference type="GO" id="GO:0000981">
    <property type="term" value="F:DNA-binding transcription factor activity, RNA polymerase II-specific"/>
    <property type="evidence" value="ECO:0007669"/>
    <property type="project" value="TreeGrafter"/>
</dbReference>
<dbReference type="KEGG" id="cbai:105061681"/>
<dbReference type="OrthoDB" id="1743261at2759"/>
<dbReference type="GO" id="GO:0000978">
    <property type="term" value="F:RNA polymerase II cis-regulatory region sequence-specific DNA binding"/>
    <property type="evidence" value="ECO:0007669"/>
    <property type="project" value="InterPro"/>
</dbReference>
<evidence type="ECO:0000256" key="2">
    <source>
        <dbReference type="ARBA" id="ARBA00023015"/>
    </source>
</evidence>
<accession>A0A9W3GLK4</accession>
<keyword evidence="4 5" id="KW-0804">Transcription</keyword>
<keyword evidence="2 5" id="KW-0805">Transcription regulation</keyword>
<keyword evidence="3 5" id="KW-0238">DNA-binding</keyword>
<evidence type="ECO:0000256" key="3">
    <source>
        <dbReference type="ARBA" id="ARBA00023125"/>
    </source>
</evidence>
<dbReference type="InterPro" id="IPR032198">
    <property type="entry name" value="E2F_CC-MB"/>
</dbReference>
<evidence type="ECO:0000256" key="1">
    <source>
        <dbReference type="ARBA" id="ARBA00010940"/>
    </source>
</evidence>
<protein>
    <submittedName>
        <fullName evidence="8">Transcription factor E2F3</fullName>
    </submittedName>
</protein>
<dbReference type="RefSeq" id="XP_010944084.1">
    <property type="nucleotide sequence ID" value="XM_010945782.2"/>
</dbReference>
<keyword evidence="5" id="KW-0539">Nucleus</keyword>
<dbReference type="Gene3D" id="6.10.250.540">
    <property type="match status" value="1"/>
</dbReference>
<dbReference type="SUPFAM" id="SSF144074">
    <property type="entry name" value="E2F-DP heterodimerization region"/>
    <property type="match status" value="1"/>
</dbReference>
<dbReference type="Pfam" id="PF16421">
    <property type="entry name" value="E2F_CC-MB"/>
    <property type="match status" value="1"/>
</dbReference>
<dbReference type="CDD" id="cd14660">
    <property type="entry name" value="E2F_DD"/>
    <property type="match status" value="1"/>
</dbReference>
<comment type="similarity">
    <text evidence="1 5">Belongs to the E2F/DP family.</text>
</comment>
<evidence type="ECO:0000259" key="7">
    <source>
        <dbReference type="SMART" id="SM01372"/>
    </source>
</evidence>
<evidence type="ECO:0000313" key="8">
    <source>
        <dbReference type="RefSeq" id="XP_010944084.1"/>
    </source>
</evidence>
<comment type="subcellular location">
    <subcellularLocation>
        <location evidence="5">Nucleus</location>
    </subcellularLocation>
</comment>
<feature type="compositionally biased region" description="Polar residues" evidence="6">
    <location>
        <begin position="359"/>
        <end position="368"/>
    </location>
</feature>
<dbReference type="InterPro" id="IPR036388">
    <property type="entry name" value="WH-like_DNA-bd_sf"/>
</dbReference>
<evidence type="ECO:0000256" key="6">
    <source>
        <dbReference type="SAM" id="MobiDB-lite"/>
    </source>
</evidence>
<proteinExistence type="inferred from homology"/>
<feature type="region of interest" description="Disordered" evidence="6">
    <location>
        <begin position="337"/>
        <end position="368"/>
    </location>
</feature>
<dbReference type="GO" id="GO:0090575">
    <property type="term" value="C:RNA polymerase II transcription regulator complex"/>
    <property type="evidence" value="ECO:0007669"/>
    <property type="project" value="TreeGrafter"/>
</dbReference>
<feature type="compositionally biased region" description="Polar residues" evidence="6">
    <location>
        <begin position="338"/>
        <end position="349"/>
    </location>
</feature>
<feature type="compositionally biased region" description="Low complexity" evidence="6">
    <location>
        <begin position="143"/>
        <end position="152"/>
    </location>
</feature>
<dbReference type="Gene3D" id="1.10.10.10">
    <property type="entry name" value="Winged helix-like DNA-binding domain superfamily/Winged helix DNA-binding domain"/>
    <property type="match status" value="1"/>
</dbReference>
<evidence type="ECO:0000256" key="5">
    <source>
        <dbReference type="RuleBase" id="RU003796"/>
    </source>
</evidence>
<feature type="region of interest" description="Disordered" evidence="6">
    <location>
        <begin position="27"/>
        <end position="82"/>
    </location>
</feature>
<evidence type="ECO:0000256" key="4">
    <source>
        <dbReference type="ARBA" id="ARBA00023163"/>
    </source>
</evidence>
<dbReference type="PANTHER" id="PTHR12081:SF44">
    <property type="entry name" value="TRANSCRIPTION FACTOR E2F3"/>
    <property type="match status" value="1"/>
</dbReference>
<dbReference type="InterPro" id="IPR037241">
    <property type="entry name" value="E2F-DP_heterodim"/>
</dbReference>
<dbReference type="InterPro" id="IPR003316">
    <property type="entry name" value="E2F_WHTH_DNA-bd_dom"/>
</dbReference>
<feature type="region of interest" description="Disordered" evidence="6">
    <location>
        <begin position="114"/>
        <end position="159"/>
    </location>
</feature>
<gene>
    <name evidence="8" type="primary">E2F3</name>
</gene>
<feature type="domain" description="E2F/DP family winged-helix DNA-binding" evidence="7">
    <location>
        <begin position="158"/>
        <end position="223"/>
    </location>
</feature>
<dbReference type="CTD" id="1871"/>
<dbReference type="Pfam" id="PF02319">
    <property type="entry name" value="WHD_E2F_TDP"/>
    <property type="match status" value="1"/>
</dbReference>
<dbReference type="SMART" id="SM01372">
    <property type="entry name" value="E2F_TDP"/>
    <property type="match status" value="1"/>
</dbReference>
<dbReference type="AlphaFoldDB" id="A0A9W3GLK4"/>
<dbReference type="FunFam" id="1.10.10.10:FF:000008">
    <property type="entry name" value="E2F transcription factor 1"/>
    <property type="match status" value="1"/>
</dbReference>
<dbReference type="SUPFAM" id="SSF46785">
    <property type="entry name" value="Winged helix' DNA-binding domain"/>
    <property type="match status" value="1"/>
</dbReference>
<dbReference type="PANTHER" id="PTHR12081">
    <property type="entry name" value="TRANSCRIPTION FACTOR E2F"/>
    <property type="match status" value="1"/>
</dbReference>
<dbReference type="GO" id="GO:0046983">
    <property type="term" value="F:protein dimerization activity"/>
    <property type="evidence" value="ECO:0007669"/>
    <property type="project" value="InterPro"/>
</dbReference>